<protein>
    <submittedName>
        <fullName evidence="1">Uncharacterized protein</fullName>
    </submittedName>
</protein>
<accession>A0A163JT07</accession>
<dbReference type="OrthoDB" id="10429545at2759"/>
<dbReference type="AlphaFoldDB" id="A0A163JT07"/>
<gene>
    <name evidence="1" type="primary">ABSGL_08757.1 scaffold 10421</name>
</gene>
<name>A0A163JT07_ABSGL</name>
<reference evidence="1" key="1">
    <citation type="submission" date="2016-04" db="EMBL/GenBank/DDBJ databases">
        <authorList>
            <person name="Evans L.H."/>
            <person name="Alamgir A."/>
            <person name="Owens N."/>
            <person name="Weber N.D."/>
            <person name="Virtaneva K."/>
            <person name="Barbian K."/>
            <person name="Babar A."/>
            <person name="Rosenke K."/>
        </authorList>
    </citation>
    <scope>NUCLEOTIDE SEQUENCE [LARGE SCALE GENOMIC DNA]</scope>
    <source>
        <strain evidence="1">CBS 101.48</strain>
    </source>
</reference>
<dbReference type="EMBL" id="LT554016">
    <property type="protein sequence ID" value="SAM02941.1"/>
    <property type="molecule type" value="Genomic_DNA"/>
</dbReference>
<dbReference type="InParanoid" id="A0A163JT07"/>
<sequence>MIPEILDLIGQFAGTYFLLAVGRKPSSRQLLRDGGIPTVLEQILKTGGDIRMLYLVKDIYPDPELPIVKAVLTMDPFLARRICTIWDTWYSDIGYGISFHLSFTWGLKNLQPDEKTRIHFERLRAAKALVHTPVESESGSESWPESEEEPEYEEVNPYIRSTLEERLGMTTSSQVTDINYIACDFMTIFLTQIQEIRKFIEVNGVQHMRKIREEIPIQGPIEHAMWLINLCVDLGYEGRRRKTPGRSRVEPGVIYYKYPSLHDPDIACWMYFESF</sequence>
<dbReference type="Proteomes" id="UP000078561">
    <property type="component" value="Unassembled WGS sequence"/>
</dbReference>
<evidence type="ECO:0000313" key="1">
    <source>
        <dbReference type="EMBL" id="SAM02941.1"/>
    </source>
</evidence>
<evidence type="ECO:0000313" key="2">
    <source>
        <dbReference type="Proteomes" id="UP000078561"/>
    </source>
</evidence>
<proteinExistence type="predicted"/>
<organism evidence="1">
    <name type="scientific">Absidia glauca</name>
    <name type="common">Pin mould</name>
    <dbReference type="NCBI Taxonomy" id="4829"/>
    <lineage>
        <taxon>Eukaryota</taxon>
        <taxon>Fungi</taxon>
        <taxon>Fungi incertae sedis</taxon>
        <taxon>Mucoromycota</taxon>
        <taxon>Mucoromycotina</taxon>
        <taxon>Mucoromycetes</taxon>
        <taxon>Mucorales</taxon>
        <taxon>Cunninghamellaceae</taxon>
        <taxon>Absidia</taxon>
    </lineage>
</organism>
<keyword evidence="2" id="KW-1185">Reference proteome</keyword>